<accession>A0A0F9B8W3</accession>
<gene>
    <name evidence="1" type="ORF">LCGC14_2475980</name>
</gene>
<dbReference type="AlphaFoldDB" id="A0A0F9B8W3"/>
<protein>
    <submittedName>
        <fullName evidence="1">Uncharacterized protein</fullName>
    </submittedName>
</protein>
<dbReference type="EMBL" id="LAZR01038887">
    <property type="protein sequence ID" value="KKL18394.1"/>
    <property type="molecule type" value="Genomic_DNA"/>
</dbReference>
<feature type="non-terminal residue" evidence="1">
    <location>
        <position position="50"/>
    </location>
</feature>
<name>A0A0F9B8W3_9ZZZZ</name>
<comment type="caution">
    <text evidence="1">The sequence shown here is derived from an EMBL/GenBank/DDBJ whole genome shotgun (WGS) entry which is preliminary data.</text>
</comment>
<proteinExistence type="predicted"/>
<reference evidence="1" key="1">
    <citation type="journal article" date="2015" name="Nature">
        <title>Complex archaea that bridge the gap between prokaryotes and eukaryotes.</title>
        <authorList>
            <person name="Spang A."/>
            <person name="Saw J.H."/>
            <person name="Jorgensen S.L."/>
            <person name="Zaremba-Niedzwiedzka K."/>
            <person name="Martijn J."/>
            <person name="Lind A.E."/>
            <person name="van Eijk R."/>
            <person name="Schleper C."/>
            <person name="Guy L."/>
            <person name="Ettema T.J."/>
        </authorList>
    </citation>
    <scope>NUCLEOTIDE SEQUENCE</scope>
</reference>
<organism evidence="1">
    <name type="scientific">marine sediment metagenome</name>
    <dbReference type="NCBI Taxonomy" id="412755"/>
    <lineage>
        <taxon>unclassified sequences</taxon>
        <taxon>metagenomes</taxon>
        <taxon>ecological metagenomes</taxon>
    </lineage>
</organism>
<sequence>MAEIAHGYDVETTLQEVAVTSYTTVATLASGNGITGAGTWLVVCNAAIGG</sequence>
<evidence type="ECO:0000313" key="1">
    <source>
        <dbReference type="EMBL" id="KKL18394.1"/>
    </source>
</evidence>